<dbReference type="Proteomes" id="UP000887159">
    <property type="component" value="Unassembled WGS sequence"/>
</dbReference>
<dbReference type="AlphaFoldDB" id="A0A8X6S3B2"/>
<dbReference type="EMBL" id="BMAU01021256">
    <property type="protein sequence ID" value="GFY06059.1"/>
    <property type="molecule type" value="Genomic_DNA"/>
</dbReference>
<sequence length="106" mass="12028">MVKTADLSDSEVRSEIRFLKQKEKNSPTLALKVSRSRYCGLMVRGKIITNASTVLNIFEEGSITAPRYVEEVSEPQMRLFKDAGCAQSFYYWMNNARPHGAYVVSD</sequence>
<organism evidence="1 2">
    <name type="scientific">Trichonephila clavipes</name>
    <name type="common">Golden silk orbweaver</name>
    <name type="synonym">Nephila clavipes</name>
    <dbReference type="NCBI Taxonomy" id="2585209"/>
    <lineage>
        <taxon>Eukaryota</taxon>
        <taxon>Metazoa</taxon>
        <taxon>Ecdysozoa</taxon>
        <taxon>Arthropoda</taxon>
        <taxon>Chelicerata</taxon>
        <taxon>Arachnida</taxon>
        <taxon>Araneae</taxon>
        <taxon>Araneomorphae</taxon>
        <taxon>Entelegynae</taxon>
        <taxon>Araneoidea</taxon>
        <taxon>Nephilidae</taxon>
        <taxon>Trichonephila</taxon>
    </lineage>
</organism>
<evidence type="ECO:0000313" key="2">
    <source>
        <dbReference type="Proteomes" id="UP000887159"/>
    </source>
</evidence>
<comment type="caution">
    <text evidence="1">The sequence shown here is derived from an EMBL/GenBank/DDBJ whole genome shotgun (WGS) entry which is preliminary data.</text>
</comment>
<reference evidence="1" key="1">
    <citation type="submission" date="2020-08" db="EMBL/GenBank/DDBJ databases">
        <title>Multicomponent nature underlies the extraordinary mechanical properties of spider dragline silk.</title>
        <authorList>
            <person name="Kono N."/>
            <person name="Nakamura H."/>
            <person name="Mori M."/>
            <person name="Yoshida Y."/>
            <person name="Ohtoshi R."/>
            <person name="Malay A.D."/>
            <person name="Moran D.A.P."/>
            <person name="Tomita M."/>
            <person name="Numata K."/>
            <person name="Arakawa K."/>
        </authorList>
    </citation>
    <scope>NUCLEOTIDE SEQUENCE</scope>
</reference>
<gene>
    <name evidence="1" type="ORF">TNCV_3863631</name>
</gene>
<name>A0A8X6S3B2_TRICX</name>
<accession>A0A8X6S3B2</accession>
<proteinExistence type="predicted"/>
<protein>
    <submittedName>
        <fullName evidence="1">Uncharacterized protein</fullName>
    </submittedName>
</protein>
<evidence type="ECO:0000313" key="1">
    <source>
        <dbReference type="EMBL" id="GFY06059.1"/>
    </source>
</evidence>
<keyword evidence="2" id="KW-1185">Reference proteome</keyword>